<keyword evidence="2" id="KW-1185">Reference proteome</keyword>
<proteinExistence type="predicted"/>
<comment type="caution">
    <text evidence="1">The sequence shown here is derived from an EMBL/GenBank/DDBJ whole genome shotgun (WGS) entry which is preliminary data.</text>
</comment>
<sequence length="109" mass="12315">MIPDGMLPHTVVKRRPTVAEDAHGNDALTYPSSGPSARAWLQQRSTTEVVGGRETVATQWWMYTNDPDWQPRDRLTWNAQSFDVDGHPKPVYSPDGLHHLEVPLRRVTG</sequence>
<dbReference type="Proteomes" id="UP001551482">
    <property type="component" value="Unassembled WGS sequence"/>
</dbReference>
<evidence type="ECO:0000313" key="1">
    <source>
        <dbReference type="EMBL" id="MEU8136582.1"/>
    </source>
</evidence>
<accession>A0ABV3DMY0</accession>
<dbReference type="EMBL" id="JBEZFP010000066">
    <property type="protein sequence ID" value="MEU8136582.1"/>
    <property type="molecule type" value="Genomic_DNA"/>
</dbReference>
<protein>
    <submittedName>
        <fullName evidence="1">Uncharacterized protein</fullName>
    </submittedName>
</protein>
<dbReference type="RefSeq" id="WP_358357245.1">
    <property type="nucleotide sequence ID" value="NZ_JBEZFP010000066.1"/>
</dbReference>
<reference evidence="1 2" key="1">
    <citation type="submission" date="2024-06" db="EMBL/GenBank/DDBJ databases">
        <title>The Natural Products Discovery Center: Release of the First 8490 Sequenced Strains for Exploring Actinobacteria Biosynthetic Diversity.</title>
        <authorList>
            <person name="Kalkreuter E."/>
            <person name="Kautsar S.A."/>
            <person name="Yang D."/>
            <person name="Bader C.D."/>
            <person name="Teijaro C.N."/>
            <person name="Fluegel L."/>
            <person name="Davis C.M."/>
            <person name="Simpson J.R."/>
            <person name="Lauterbach L."/>
            <person name="Steele A.D."/>
            <person name="Gui C."/>
            <person name="Meng S."/>
            <person name="Li G."/>
            <person name="Viehrig K."/>
            <person name="Ye F."/>
            <person name="Su P."/>
            <person name="Kiefer A.F."/>
            <person name="Nichols A."/>
            <person name="Cepeda A.J."/>
            <person name="Yan W."/>
            <person name="Fan B."/>
            <person name="Jiang Y."/>
            <person name="Adhikari A."/>
            <person name="Zheng C.-J."/>
            <person name="Schuster L."/>
            <person name="Cowan T.M."/>
            <person name="Smanski M.J."/>
            <person name="Chevrette M.G."/>
            <person name="De Carvalho L.P.S."/>
            <person name="Shen B."/>
        </authorList>
    </citation>
    <scope>NUCLEOTIDE SEQUENCE [LARGE SCALE GENOMIC DNA]</scope>
    <source>
        <strain evidence="1 2">NPDC048946</strain>
    </source>
</reference>
<evidence type="ECO:0000313" key="2">
    <source>
        <dbReference type="Proteomes" id="UP001551482"/>
    </source>
</evidence>
<gene>
    <name evidence="1" type="ORF">AB0C36_24105</name>
</gene>
<name>A0ABV3DMY0_9ACTN</name>
<organism evidence="1 2">
    <name type="scientific">Streptodolium elevatio</name>
    <dbReference type="NCBI Taxonomy" id="3157996"/>
    <lineage>
        <taxon>Bacteria</taxon>
        <taxon>Bacillati</taxon>
        <taxon>Actinomycetota</taxon>
        <taxon>Actinomycetes</taxon>
        <taxon>Kitasatosporales</taxon>
        <taxon>Streptomycetaceae</taxon>
        <taxon>Streptodolium</taxon>
    </lineage>
</organism>